<organism evidence="1">
    <name type="scientific">Melon chlorotic spot virus</name>
    <dbReference type="NCBI Taxonomy" id="2479459"/>
    <lineage>
        <taxon>Viruses</taxon>
        <taxon>Riboviria</taxon>
        <taxon>Orthornavirae</taxon>
        <taxon>Negarnaviricota</taxon>
        <taxon>Polyploviricotina</taxon>
        <taxon>Bunyaviricetes</taxon>
        <taxon>Hareavirales</taxon>
        <taxon>Phenuiviridae</taxon>
        <taxon>Mechlorovirus</taxon>
        <taxon>Mechlorovirus cucumeris</taxon>
    </lineage>
</organism>
<protein>
    <submittedName>
        <fullName evidence="1">Uncharacterized protein</fullName>
    </submittedName>
</protein>
<evidence type="ECO:0000313" key="1">
    <source>
        <dbReference type="EMBL" id="QBH74614.1"/>
    </source>
</evidence>
<dbReference type="EMBL" id="MK450518">
    <property type="protein sequence ID" value="QBH74614.1"/>
    <property type="molecule type" value="Genomic_RNA"/>
</dbReference>
<sequence>MTFTLMRLYGNEESFPLSCYLTNYKGGILNFILLYRENSMISAKSEIGLLSKITSLGIHNPELYMSFHEYEESVVQSLLYRAEMIAEYRYSNW</sequence>
<reference evidence="1" key="1">
    <citation type="submission" date="2019-01" db="EMBL/GenBank/DDBJ databases">
        <title>Complete sequence of a tenuivirus from black medic (Medicago lupulina L.).</title>
        <authorList>
            <person name="Gaafar Y.Z.A."/>
            <person name="Richert-Poggeler K.R."/>
            <person name="Vetten H.J."/>
            <person name="Ziebell H."/>
        </authorList>
    </citation>
    <scope>NUCLEOTIDE SEQUENCE</scope>
    <source>
        <strain evidence="1">JKI 29327</strain>
    </source>
</reference>
<name>A0A481T0G5_9VIRU</name>
<proteinExistence type="predicted"/>
<accession>A0A481T0G5</accession>